<evidence type="ECO:0000256" key="1">
    <source>
        <dbReference type="ARBA" id="ARBA00003747"/>
    </source>
</evidence>
<evidence type="ECO:0000256" key="7">
    <source>
        <dbReference type="ARBA" id="ARBA00033194"/>
    </source>
</evidence>
<feature type="region of interest" description="Disordered" evidence="10">
    <location>
        <begin position="48"/>
        <end position="74"/>
    </location>
</feature>
<evidence type="ECO:0000259" key="11">
    <source>
        <dbReference type="PROSITE" id="PS50011"/>
    </source>
</evidence>
<dbReference type="InterPro" id="IPR011009">
    <property type="entry name" value="Kinase-like_dom_sf"/>
</dbReference>
<dbReference type="PANTHER" id="PTHR44329">
    <property type="entry name" value="SERINE/THREONINE-PROTEIN KINASE TNNI3K-RELATED"/>
    <property type="match status" value="1"/>
</dbReference>
<comment type="function">
    <text evidence="1">Component of the EKC/KEOPS complex that is required for the formation of a threonylcarbamoyl group on adenosine at position 37 (t(6)A37) in tRNAs that read codons beginning with adenine. The complex is probably involved in the transfer of the threonylcarbamoyl moiety of threonylcarbamoyl-AMP (TC-AMP) to the N6 group of A37. BUD32 has ATPase activity in the context of the EKC/KEOPS complex and likely plays a supporting role to the catalytic subunit KAE1. The EKC/KEOPS complex also promotes both telomere uncapping and telomere elongation. The complex is required for efficient recruitment of transcriptional coactivators.</text>
</comment>
<evidence type="ECO:0000256" key="2">
    <source>
        <dbReference type="ARBA" id="ARBA00011534"/>
    </source>
</evidence>
<evidence type="ECO:0000256" key="3">
    <source>
        <dbReference type="ARBA" id="ARBA00012513"/>
    </source>
</evidence>
<sequence length="381" mass="42618">MSSVAKHFPAPAWPTLWRYTFGQCAFIWDFVLRILAGEPKTASLIVEAQKQQQHQQHSKTGRTGGPRQLTYVPIPGPWRRKEKPNWPDSAFQIPAEVPDGTIYYITKGRWIGHGSTAHIELLPSGHIVKYPKSNPYCQQNEEENRDRVRTEAEVYKRLNNTSYAPKLVNWDPDLCCLTLEHLENGSLEAYVRKLAEVTTGDRVVNHVPAAVRRRWAVQAARALTVVHAAGVIHCDITPRNFLLNAQLDLHIADFAGCSISGSAPLIAPGSRYQPPGGNWKRKAMEEDDVFALGSVFYFIMVGTEPYADLEEEEVHDLFQRAKFPNVDQLACGRIIRGCWDGTLSTAERVVDALNGLEWEADIVQVSPANEGAEGIEPGWLS</sequence>
<keyword evidence="12" id="KW-0808">Transferase</keyword>
<reference evidence="12 13" key="1">
    <citation type="submission" date="2018-01" db="EMBL/GenBank/DDBJ databases">
        <title>Harnessing the power of phylogenomics to disentangle the directionality and signatures of interkingdom host jumping in the parasitic fungal genus Tolypocladium.</title>
        <authorList>
            <person name="Quandt C.A."/>
            <person name="Patterson W."/>
            <person name="Spatafora J.W."/>
        </authorList>
    </citation>
    <scope>NUCLEOTIDE SEQUENCE [LARGE SCALE GENOMIC DNA]</scope>
    <source>
        <strain evidence="12 13">NRBC 100945</strain>
    </source>
</reference>
<dbReference type="EMBL" id="PKSG01001121">
    <property type="protein sequence ID" value="POR30943.1"/>
    <property type="molecule type" value="Genomic_DNA"/>
</dbReference>
<dbReference type="InterPro" id="IPR000719">
    <property type="entry name" value="Prot_kinase_dom"/>
</dbReference>
<evidence type="ECO:0000256" key="4">
    <source>
        <dbReference type="ARBA" id="ARBA00013948"/>
    </source>
</evidence>
<organism evidence="12 13">
    <name type="scientific">Tolypocladium paradoxum</name>
    <dbReference type="NCBI Taxonomy" id="94208"/>
    <lineage>
        <taxon>Eukaryota</taxon>
        <taxon>Fungi</taxon>
        <taxon>Dikarya</taxon>
        <taxon>Ascomycota</taxon>
        <taxon>Pezizomycotina</taxon>
        <taxon>Sordariomycetes</taxon>
        <taxon>Hypocreomycetidae</taxon>
        <taxon>Hypocreales</taxon>
        <taxon>Ophiocordycipitaceae</taxon>
        <taxon>Tolypocladium</taxon>
    </lineage>
</organism>
<evidence type="ECO:0000313" key="13">
    <source>
        <dbReference type="Proteomes" id="UP000237481"/>
    </source>
</evidence>
<evidence type="ECO:0000313" key="12">
    <source>
        <dbReference type="EMBL" id="POR30943.1"/>
    </source>
</evidence>
<evidence type="ECO:0000256" key="9">
    <source>
        <dbReference type="ARBA" id="ARBA00048679"/>
    </source>
</evidence>
<proteinExistence type="predicted"/>
<dbReference type="PROSITE" id="PS00109">
    <property type="entry name" value="PROTEIN_KINASE_TYR"/>
    <property type="match status" value="1"/>
</dbReference>
<name>A0A2S4KL90_9HYPO</name>
<accession>A0A2S4KL90</accession>
<dbReference type="Proteomes" id="UP000237481">
    <property type="component" value="Unassembled WGS sequence"/>
</dbReference>
<dbReference type="InterPro" id="IPR051681">
    <property type="entry name" value="Ser/Thr_Kinases-Pseudokinases"/>
</dbReference>
<dbReference type="AlphaFoldDB" id="A0A2S4KL90"/>
<feature type="domain" description="Protein kinase" evidence="11">
    <location>
        <begin position="105"/>
        <end position="381"/>
    </location>
</feature>
<comment type="caution">
    <text evidence="12">The sequence shown here is derived from an EMBL/GenBank/DDBJ whole genome shotgun (WGS) entry which is preliminary data.</text>
</comment>
<gene>
    <name evidence="12" type="ORF">TPAR_08831</name>
</gene>
<keyword evidence="12" id="KW-0418">Kinase</keyword>
<dbReference type="SUPFAM" id="SSF56112">
    <property type="entry name" value="Protein kinase-like (PK-like)"/>
    <property type="match status" value="1"/>
</dbReference>
<comment type="catalytic activity">
    <reaction evidence="8">
        <text>L-threonyl-[protein] + ATP = O-phospho-L-threonyl-[protein] + ADP + H(+)</text>
        <dbReference type="Rhea" id="RHEA:46608"/>
        <dbReference type="Rhea" id="RHEA-COMP:11060"/>
        <dbReference type="Rhea" id="RHEA-COMP:11605"/>
        <dbReference type="ChEBI" id="CHEBI:15378"/>
        <dbReference type="ChEBI" id="CHEBI:30013"/>
        <dbReference type="ChEBI" id="CHEBI:30616"/>
        <dbReference type="ChEBI" id="CHEBI:61977"/>
        <dbReference type="ChEBI" id="CHEBI:456216"/>
        <dbReference type="EC" id="2.7.11.1"/>
    </reaction>
</comment>
<dbReference type="GO" id="GO:0005524">
    <property type="term" value="F:ATP binding"/>
    <property type="evidence" value="ECO:0007669"/>
    <property type="project" value="InterPro"/>
</dbReference>
<keyword evidence="13" id="KW-1185">Reference proteome</keyword>
<evidence type="ECO:0000256" key="8">
    <source>
        <dbReference type="ARBA" id="ARBA00047899"/>
    </source>
</evidence>
<comment type="subunit">
    <text evidence="2">Component of the EKC/KEOPS complex composed of at least BUD32, CGI121, GON7, KAE1 and PCC1; the whole complex dimerizes.</text>
</comment>
<dbReference type="STRING" id="94208.A0A2S4KL90"/>
<protein>
    <recommendedName>
        <fullName evidence="5">EKC/KEOPS complex subunit BUD32</fullName>
        <ecNumber evidence="3">2.7.11.1</ecNumber>
    </recommendedName>
    <alternativeName>
        <fullName evidence="6 7">Atypical Serine/threonine protein kinase BUD32</fullName>
    </alternativeName>
    <alternativeName>
        <fullName evidence="4">EKC/KEOPS complex subunit bud32</fullName>
    </alternativeName>
</protein>
<evidence type="ECO:0000256" key="10">
    <source>
        <dbReference type="SAM" id="MobiDB-lite"/>
    </source>
</evidence>
<evidence type="ECO:0000256" key="5">
    <source>
        <dbReference type="ARBA" id="ARBA00019973"/>
    </source>
</evidence>
<dbReference type="GO" id="GO:0004674">
    <property type="term" value="F:protein serine/threonine kinase activity"/>
    <property type="evidence" value="ECO:0007669"/>
    <property type="project" value="UniProtKB-EC"/>
</dbReference>
<dbReference type="EC" id="2.7.11.1" evidence="3"/>
<dbReference type="InterPro" id="IPR008266">
    <property type="entry name" value="Tyr_kinase_AS"/>
</dbReference>
<evidence type="ECO:0000256" key="6">
    <source>
        <dbReference type="ARBA" id="ARBA00030980"/>
    </source>
</evidence>
<dbReference type="Pfam" id="PF00069">
    <property type="entry name" value="Pkinase"/>
    <property type="match status" value="1"/>
</dbReference>
<comment type="catalytic activity">
    <reaction evidence="9">
        <text>L-seryl-[protein] + ATP = O-phospho-L-seryl-[protein] + ADP + H(+)</text>
        <dbReference type="Rhea" id="RHEA:17989"/>
        <dbReference type="Rhea" id="RHEA-COMP:9863"/>
        <dbReference type="Rhea" id="RHEA-COMP:11604"/>
        <dbReference type="ChEBI" id="CHEBI:15378"/>
        <dbReference type="ChEBI" id="CHEBI:29999"/>
        <dbReference type="ChEBI" id="CHEBI:30616"/>
        <dbReference type="ChEBI" id="CHEBI:83421"/>
        <dbReference type="ChEBI" id="CHEBI:456216"/>
        <dbReference type="EC" id="2.7.11.1"/>
    </reaction>
</comment>
<dbReference type="OrthoDB" id="1668230at2759"/>
<dbReference type="Gene3D" id="1.10.510.10">
    <property type="entry name" value="Transferase(Phosphotransferase) domain 1"/>
    <property type="match status" value="1"/>
</dbReference>
<dbReference type="PROSITE" id="PS50011">
    <property type="entry name" value="PROTEIN_KINASE_DOM"/>
    <property type="match status" value="1"/>
</dbReference>